<gene>
    <name evidence="2" type="ORF">Dsin_011790</name>
</gene>
<evidence type="ECO:0000313" key="2">
    <source>
        <dbReference type="EMBL" id="KAK3217820.1"/>
    </source>
</evidence>
<comment type="caution">
    <text evidence="2">The sequence shown here is derived from an EMBL/GenBank/DDBJ whole genome shotgun (WGS) entry which is preliminary data.</text>
</comment>
<reference evidence="2" key="1">
    <citation type="journal article" date="2023" name="Plant J.">
        <title>Genome sequences and population genomics provide insights into the demographic history, inbreeding, and mutation load of two 'living fossil' tree species of Dipteronia.</title>
        <authorList>
            <person name="Feng Y."/>
            <person name="Comes H.P."/>
            <person name="Chen J."/>
            <person name="Zhu S."/>
            <person name="Lu R."/>
            <person name="Zhang X."/>
            <person name="Li P."/>
            <person name="Qiu J."/>
            <person name="Olsen K.M."/>
            <person name="Qiu Y."/>
        </authorList>
    </citation>
    <scope>NUCLEOTIDE SEQUENCE</scope>
    <source>
        <strain evidence="2">NBL</strain>
    </source>
</reference>
<accession>A0AAE0AHG1</accession>
<dbReference type="Pfam" id="PF00646">
    <property type="entry name" value="F-box"/>
    <property type="match status" value="1"/>
</dbReference>
<keyword evidence="3" id="KW-1185">Reference proteome</keyword>
<proteinExistence type="predicted"/>
<dbReference type="InterPro" id="IPR036047">
    <property type="entry name" value="F-box-like_dom_sf"/>
</dbReference>
<dbReference type="PROSITE" id="PS50181">
    <property type="entry name" value="FBOX"/>
    <property type="match status" value="1"/>
</dbReference>
<dbReference type="Gene3D" id="1.20.1280.50">
    <property type="match status" value="1"/>
</dbReference>
<dbReference type="EMBL" id="JANJYJ010000004">
    <property type="protein sequence ID" value="KAK3217820.1"/>
    <property type="molecule type" value="Genomic_DNA"/>
</dbReference>
<dbReference type="NCBIfam" id="TIGR01640">
    <property type="entry name" value="F_box_assoc_1"/>
    <property type="match status" value="1"/>
</dbReference>
<dbReference type="Proteomes" id="UP001281410">
    <property type="component" value="Unassembled WGS sequence"/>
</dbReference>
<dbReference type="InterPro" id="IPR050796">
    <property type="entry name" value="SCF_F-box_component"/>
</dbReference>
<dbReference type="AlphaFoldDB" id="A0AAE0AHG1"/>
<dbReference type="Pfam" id="PF07734">
    <property type="entry name" value="FBA_1"/>
    <property type="match status" value="1"/>
</dbReference>
<evidence type="ECO:0000259" key="1">
    <source>
        <dbReference type="PROSITE" id="PS50181"/>
    </source>
</evidence>
<dbReference type="SUPFAM" id="SSF81383">
    <property type="entry name" value="F-box domain"/>
    <property type="match status" value="1"/>
</dbReference>
<dbReference type="InterPro" id="IPR006527">
    <property type="entry name" value="F-box-assoc_dom_typ1"/>
</dbReference>
<protein>
    <recommendedName>
        <fullName evidence="1">F-box domain-containing protein</fullName>
    </recommendedName>
</protein>
<feature type="domain" description="F-box" evidence="1">
    <location>
        <begin position="1"/>
        <end position="43"/>
    </location>
</feature>
<sequence>MADLPPEMIVDILSRLPVKSLCRFKCVSKSWLTLISHPRFVKMHLNQTQREKLFLDAKECFYSVDLESLSCDVDKVEAVKLDIAPLESDLEVFIRNTWVNSSNGLLCFNLGKCLWVYNPSTGERKQVPDFCFHYRGKFCFGFSYNDSIDDYKFVRLNHPGNIVEIYSLRKNSWTSIQHDLCNIRYRFDGIQGFPLNGAIHWEFYYGDNFKDQSQNKVIIAFDLAKENFKTLQLPITENVRCIVGLFGSYLCMLGKGIADTYQLWVMKEYGVQESWTKILTFTSPSGFPKPVCYLNNTNIPMMHKYLEGLVFYNPEHRELKNIEVDVTQGFLVYRYVESLVSPNYNNHFTTEEKLLEPYWFEVEEQAIQRLSKNTICLT</sequence>
<dbReference type="SMART" id="SM00256">
    <property type="entry name" value="FBOX"/>
    <property type="match status" value="1"/>
</dbReference>
<dbReference type="PANTHER" id="PTHR31672">
    <property type="entry name" value="BNACNNG10540D PROTEIN"/>
    <property type="match status" value="1"/>
</dbReference>
<dbReference type="InterPro" id="IPR017451">
    <property type="entry name" value="F-box-assoc_interact_dom"/>
</dbReference>
<dbReference type="PANTHER" id="PTHR31672:SF13">
    <property type="entry name" value="F-BOX PROTEIN CPR30-LIKE"/>
    <property type="match status" value="1"/>
</dbReference>
<organism evidence="2 3">
    <name type="scientific">Dipteronia sinensis</name>
    <dbReference type="NCBI Taxonomy" id="43782"/>
    <lineage>
        <taxon>Eukaryota</taxon>
        <taxon>Viridiplantae</taxon>
        <taxon>Streptophyta</taxon>
        <taxon>Embryophyta</taxon>
        <taxon>Tracheophyta</taxon>
        <taxon>Spermatophyta</taxon>
        <taxon>Magnoliopsida</taxon>
        <taxon>eudicotyledons</taxon>
        <taxon>Gunneridae</taxon>
        <taxon>Pentapetalae</taxon>
        <taxon>rosids</taxon>
        <taxon>malvids</taxon>
        <taxon>Sapindales</taxon>
        <taxon>Sapindaceae</taxon>
        <taxon>Hippocastanoideae</taxon>
        <taxon>Acereae</taxon>
        <taxon>Dipteronia</taxon>
    </lineage>
</organism>
<name>A0AAE0AHG1_9ROSI</name>
<evidence type="ECO:0000313" key="3">
    <source>
        <dbReference type="Proteomes" id="UP001281410"/>
    </source>
</evidence>
<dbReference type="CDD" id="cd22157">
    <property type="entry name" value="F-box_AtFBW1-like"/>
    <property type="match status" value="1"/>
</dbReference>
<dbReference type="InterPro" id="IPR001810">
    <property type="entry name" value="F-box_dom"/>
</dbReference>